<dbReference type="RefSeq" id="WP_045969070.1">
    <property type="nucleotide sequence ID" value="NZ_CAWMED010000001.1"/>
</dbReference>
<dbReference type="KEGG" id="xdo:XDD1_0956"/>
<dbReference type="Proteomes" id="UP000032721">
    <property type="component" value="Chromosome"/>
</dbReference>
<sequence length="127" mass="15173">MITVYQYLYDKMIKKREEIRSYLLGPLSDSLPEEYKPIRELYYHGSAKGKSYVEKMIIKTADDLLLFQFEKMDRMRLLENGKDMFSMVLKPNEYNSVVYVPENLSFCSIIKELIEEENNSHTSRFVY</sequence>
<dbReference type="EMBL" id="FO704550">
    <property type="protein sequence ID" value="CDG16659.1"/>
    <property type="molecule type" value="Genomic_DNA"/>
</dbReference>
<dbReference type="HOGENOM" id="CLU_1969678_0_0_6"/>
<reference evidence="1 3" key="1">
    <citation type="submission" date="2013-07" db="EMBL/GenBank/DDBJ databases">
        <authorList>
            <person name="Genoscope - CEA"/>
        </authorList>
    </citation>
    <scope>NUCLEOTIDE SEQUENCE [LARGE SCALE GENOMIC DNA]</scope>
    <source>
        <strain evidence="1">FRM16</strain>
        <strain evidence="3">FRM16 / DSM 17909</strain>
    </source>
</reference>
<gene>
    <name evidence="2" type="ORF">LY16_01470</name>
    <name evidence="1" type="ORF">XDD1_0956</name>
</gene>
<evidence type="ECO:0000313" key="4">
    <source>
        <dbReference type="Proteomes" id="UP000324170"/>
    </source>
</evidence>
<keyword evidence="4" id="KW-1185">Reference proteome</keyword>
<reference evidence="2 4" key="2">
    <citation type="submission" date="2019-07" db="EMBL/GenBank/DDBJ databases">
        <title>Genomic Encyclopedia of Type Strains, Phase I: the one thousand microbial genomes (KMG-I) project.</title>
        <authorList>
            <person name="Kyrpides N."/>
        </authorList>
    </citation>
    <scope>NUCLEOTIDE SEQUENCE [LARGE SCALE GENOMIC DNA]</scope>
    <source>
        <strain evidence="2 4">DSM 17909</strain>
    </source>
</reference>
<protein>
    <submittedName>
        <fullName evidence="1">Putative Transposase</fullName>
    </submittedName>
</protein>
<organism evidence="1 3">
    <name type="scientific">Xenorhabdus doucetiae</name>
    <dbReference type="NCBI Taxonomy" id="351671"/>
    <lineage>
        <taxon>Bacteria</taxon>
        <taxon>Pseudomonadati</taxon>
        <taxon>Pseudomonadota</taxon>
        <taxon>Gammaproteobacteria</taxon>
        <taxon>Enterobacterales</taxon>
        <taxon>Morganellaceae</taxon>
        <taxon>Xenorhabdus</taxon>
    </lineage>
</organism>
<name>A0A068QPE5_9GAMM</name>
<dbReference type="AlphaFoldDB" id="A0A068QPE5"/>
<dbReference type="Proteomes" id="UP000324170">
    <property type="component" value="Unassembled WGS sequence"/>
</dbReference>
<proteinExistence type="predicted"/>
<dbReference type="EMBL" id="VNHN01000019">
    <property type="protein sequence ID" value="TYP08813.1"/>
    <property type="molecule type" value="Genomic_DNA"/>
</dbReference>
<evidence type="ECO:0000313" key="2">
    <source>
        <dbReference type="EMBL" id="TYP08813.1"/>
    </source>
</evidence>
<dbReference type="OrthoDB" id="6446627at2"/>
<accession>A0A068QPE5</accession>
<evidence type="ECO:0000313" key="1">
    <source>
        <dbReference type="EMBL" id="CDG16659.1"/>
    </source>
</evidence>
<evidence type="ECO:0000313" key="3">
    <source>
        <dbReference type="Proteomes" id="UP000032721"/>
    </source>
</evidence>